<reference evidence="9 10" key="1">
    <citation type="submission" date="2020-08" db="EMBL/GenBank/DDBJ databases">
        <title>Aquariorum lacteus gen. nov., sp. nov., a new member of the family Comamonadaceae, isolated from freshwater aquarium.</title>
        <authorList>
            <person name="Chun S.-J."/>
        </authorList>
    </citation>
    <scope>NUCLEOTIDE SEQUENCE [LARGE SCALE GENOMIC DNA]</scope>
    <source>
        <strain evidence="9 10">SJAQ100</strain>
    </source>
</reference>
<evidence type="ECO:0000256" key="5">
    <source>
        <dbReference type="ARBA" id="ARBA00013198"/>
    </source>
</evidence>
<evidence type="ECO:0000256" key="7">
    <source>
        <dbReference type="RuleBase" id="RU365095"/>
    </source>
</evidence>
<dbReference type="Gene3D" id="3.40.50.1360">
    <property type="match status" value="1"/>
</dbReference>
<evidence type="ECO:0000256" key="4">
    <source>
        <dbReference type="ARBA" id="ARBA00010662"/>
    </source>
</evidence>
<evidence type="ECO:0000256" key="6">
    <source>
        <dbReference type="ARBA" id="ARBA00020337"/>
    </source>
</evidence>
<dbReference type="InterPro" id="IPR039104">
    <property type="entry name" value="6PGL"/>
</dbReference>
<keyword evidence="7 9" id="KW-0378">Hydrolase</keyword>
<comment type="catalytic activity">
    <reaction evidence="1 7">
        <text>6-phospho-D-glucono-1,5-lactone + H2O = 6-phospho-D-gluconate + H(+)</text>
        <dbReference type="Rhea" id="RHEA:12556"/>
        <dbReference type="ChEBI" id="CHEBI:15377"/>
        <dbReference type="ChEBI" id="CHEBI:15378"/>
        <dbReference type="ChEBI" id="CHEBI:57955"/>
        <dbReference type="ChEBI" id="CHEBI:58759"/>
        <dbReference type="EC" id="3.1.1.31"/>
    </reaction>
</comment>
<dbReference type="GO" id="GO:0005975">
    <property type="term" value="P:carbohydrate metabolic process"/>
    <property type="evidence" value="ECO:0007669"/>
    <property type="project" value="UniProtKB-UniRule"/>
</dbReference>
<dbReference type="GO" id="GO:0006098">
    <property type="term" value="P:pentose-phosphate shunt"/>
    <property type="evidence" value="ECO:0007669"/>
    <property type="project" value="UniProtKB-UniPathway"/>
</dbReference>
<keyword evidence="10" id="KW-1185">Reference proteome</keyword>
<dbReference type="NCBIfam" id="TIGR01198">
    <property type="entry name" value="pgl"/>
    <property type="match status" value="1"/>
</dbReference>
<dbReference type="InterPro" id="IPR006148">
    <property type="entry name" value="Glc/Gal-6P_isomerase"/>
</dbReference>
<organism evidence="9 10">
    <name type="scientific">Aquariibacter albus</name>
    <dbReference type="NCBI Taxonomy" id="2759899"/>
    <lineage>
        <taxon>Bacteria</taxon>
        <taxon>Pseudomonadati</taxon>
        <taxon>Pseudomonadota</taxon>
        <taxon>Betaproteobacteria</taxon>
        <taxon>Burkholderiales</taxon>
        <taxon>Sphaerotilaceae</taxon>
        <taxon>Aquariibacter</taxon>
    </lineage>
</organism>
<dbReference type="UniPathway" id="UPA00115">
    <property type="reaction ID" value="UER00409"/>
</dbReference>
<comment type="caution">
    <text evidence="9">The sequence shown here is derived from an EMBL/GenBank/DDBJ whole genome shotgun (WGS) entry which is preliminary data.</text>
</comment>
<evidence type="ECO:0000313" key="10">
    <source>
        <dbReference type="Proteomes" id="UP000586093"/>
    </source>
</evidence>
<comment type="pathway">
    <text evidence="3 7">Carbohydrate degradation; pentose phosphate pathway; D-ribulose 5-phosphate from D-glucose 6-phosphate (oxidative stage): step 2/3.</text>
</comment>
<dbReference type="PANTHER" id="PTHR11054">
    <property type="entry name" value="6-PHOSPHOGLUCONOLACTONASE"/>
    <property type="match status" value="1"/>
</dbReference>
<dbReference type="EC" id="3.1.1.31" evidence="5 7"/>
<dbReference type="CDD" id="cd01400">
    <property type="entry name" value="6PGL"/>
    <property type="match status" value="1"/>
</dbReference>
<dbReference type="PANTHER" id="PTHR11054:SF0">
    <property type="entry name" value="6-PHOSPHOGLUCONOLACTONASE"/>
    <property type="match status" value="1"/>
</dbReference>
<dbReference type="AlphaFoldDB" id="A0A839HLM7"/>
<feature type="domain" description="Glucosamine/galactosamine-6-phosphate isomerase" evidence="8">
    <location>
        <begin position="28"/>
        <end position="242"/>
    </location>
</feature>
<dbReference type="SUPFAM" id="SSF100950">
    <property type="entry name" value="NagB/RpiA/CoA transferase-like"/>
    <property type="match status" value="1"/>
</dbReference>
<dbReference type="RefSeq" id="WP_182663917.1">
    <property type="nucleotide sequence ID" value="NZ_JACIVI010000003.1"/>
</dbReference>
<dbReference type="Proteomes" id="UP000586093">
    <property type="component" value="Unassembled WGS sequence"/>
</dbReference>
<proteinExistence type="inferred from homology"/>
<name>A0A839HLM7_9BURK</name>
<comment type="similarity">
    <text evidence="4 7">Belongs to the glucosamine/galactosamine-6-phosphate isomerase family. 6-phosphogluconolactonase subfamily.</text>
</comment>
<dbReference type="Pfam" id="PF01182">
    <property type="entry name" value="Glucosamine_iso"/>
    <property type="match status" value="1"/>
</dbReference>
<gene>
    <name evidence="7 9" type="primary">pgl</name>
    <name evidence="9" type="ORF">H4F90_09480</name>
</gene>
<evidence type="ECO:0000256" key="3">
    <source>
        <dbReference type="ARBA" id="ARBA00004961"/>
    </source>
</evidence>
<dbReference type="GO" id="GO:0017057">
    <property type="term" value="F:6-phosphogluconolactonase activity"/>
    <property type="evidence" value="ECO:0007669"/>
    <property type="project" value="UniProtKB-UniRule"/>
</dbReference>
<accession>A0A839HLM7</accession>
<evidence type="ECO:0000313" key="9">
    <source>
        <dbReference type="EMBL" id="MBB1162212.1"/>
    </source>
</evidence>
<evidence type="ECO:0000259" key="8">
    <source>
        <dbReference type="Pfam" id="PF01182"/>
    </source>
</evidence>
<dbReference type="EMBL" id="JACIVI010000003">
    <property type="protein sequence ID" value="MBB1162212.1"/>
    <property type="molecule type" value="Genomic_DNA"/>
</dbReference>
<dbReference type="InterPro" id="IPR037171">
    <property type="entry name" value="NagB/RpiA_transferase-like"/>
</dbReference>
<dbReference type="InterPro" id="IPR005900">
    <property type="entry name" value="6-phosphogluconolactonase_DevB"/>
</dbReference>
<comment type="function">
    <text evidence="2 7">Hydrolysis of 6-phosphogluconolactone to 6-phosphogluconate.</text>
</comment>
<evidence type="ECO:0000256" key="1">
    <source>
        <dbReference type="ARBA" id="ARBA00000832"/>
    </source>
</evidence>
<protein>
    <recommendedName>
        <fullName evidence="6 7">6-phosphogluconolactonase</fullName>
        <shortName evidence="7">6PGL</shortName>
        <ecNumber evidence="5 7">3.1.1.31</ecNumber>
    </recommendedName>
</protein>
<evidence type="ECO:0000256" key="2">
    <source>
        <dbReference type="ARBA" id="ARBA00002681"/>
    </source>
</evidence>
<sequence>MDAAVLARLAPALQARWPHLRLRQPPAEDALADLVGTVAGTLRAAVADHGAATLAVSGGRSPVALFEALRTQALPWAQLTVTLVDERWVADGHPDRNDRLVREHLLQGPAAAAQFVPLIAPGPLPTLAEAAAAAEARLAALPPADLVLLGMGADAHTASLFPGSPDLAAGLDPRQPARVLAMRLPDPAPQPAHPRLSWTLPQLLRARALMLPLQGADKLATLARVVADPARPASPAWPIAHLLQQTAVPFTLWLPH</sequence>